<dbReference type="InterPro" id="IPR009081">
    <property type="entry name" value="PP-bd_ACP"/>
</dbReference>
<dbReference type="EMBL" id="JACIJK010000010">
    <property type="protein sequence ID" value="MBB5716421.1"/>
    <property type="molecule type" value="Genomic_DNA"/>
</dbReference>
<comment type="caution">
    <text evidence="4">The sequence shown here is derived from an EMBL/GenBank/DDBJ whole genome shotgun (WGS) entry which is preliminary data.</text>
</comment>
<dbReference type="Gene3D" id="1.10.1200.10">
    <property type="entry name" value="ACP-like"/>
    <property type="match status" value="1"/>
</dbReference>
<keyword evidence="2" id="KW-0597">Phosphoprotein</keyword>
<evidence type="ECO:0000259" key="3">
    <source>
        <dbReference type="PROSITE" id="PS50075"/>
    </source>
</evidence>
<evidence type="ECO:0000256" key="2">
    <source>
        <dbReference type="ARBA" id="ARBA00022553"/>
    </source>
</evidence>
<accession>A0A7W9EVN3</accession>
<sequence length="357" mass="38651">MQSGVGDAIEAAGSSADAVLATIARVWKQVAPRLAFDTDRPWQETGMDSLKSLQFMLRLEAELGRSIPLDLLHPDASPRDFARHLVSQPAEVGGQQARIMLIPGLLGDEPALAAFRRATADLAAYDLVEMPDIETDAAVLRDIPATAENIADAIVARQPGGPLVIAGYSMGGIVALEAAHDLRTRGRDVALLILLDPFLRIDPKKPFRRDLSLPARPPLRIVSLARGGRVPPAVLADRIQFAALLIVGAMESARKRLFAVREQLAADTLHWRRLRLIGRLRWTALRRWKPRPWDGATLVAISDEAADHYDTAQWASLCPNAQQVAVPTSHLDLFGPAAMVVLHPALASALSRSGVPA</sequence>
<dbReference type="InterPro" id="IPR020806">
    <property type="entry name" value="PKS_PP-bd"/>
</dbReference>
<feature type="domain" description="Carrier" evidence="3">
    <location>
        <begin position="14"/>
        <end position="89"/>
    </location>
</feature>
<name>A0A7W9EVN3_9SPHN</name>
<dbReference type="PROSITE" id="PS50075">
    <property type="entry name" value="CARRIER"/>
    <property type="match status" value="1"/>
</dbReference>
<dbReference type="Pfam" id="PF00550">
    <property type="entry name" value="PP-binding"/>
    <property type="match status" value="1"/>
</dbReference>
<evidence type="ECO:0000313" key="5">
    <source>
        <dbReference type="Proteomes" id="UP000546200"/>
    </source>
</evidence>
<keyword evidence="5" id="KW-1185">Reference proteome</keyword>
<dbReference type="SUPFAM" id="SSF47336">
    <property type="entry name" value="ACP-like"/>
    <property type="match status" value="1"/>
</dbReference>
<gene>
    <name evidence="4" type="ORF">FHS94_003284</name>
</gene>
<dbReference type="Gene3D" id="3.40.50.1820">
    <property type="entry name" value="alpha/beta hydrolase"/>
    <property type="match status" value="1"/>
</dbReference>
<evidence type="ECO:0000256" key="1">
    <source>
        <dbReference type="ARBA" id="ARBA00022450"/>
    </source>
</evidence>
<dbReference type="Pfam" id="PF00975">
    <property type="entry name" value="Thioesterase"/>
    <property type="match status" value="1"/>
</dbReference>
<keyword evidence="1" id="KW-0596">Phosphopantetheine</keyword>
<dbReference type="RefSeq" id="WP_184059670.1">
    <property type="nucleotide sequence ID" value="NZ_JACIJK010000010.1"/>
</dbReference>
<proteinExistence type="predicted"/>
<dbReference type="SMART" id="SM00823">
    <property type="entry name" value="PKS_PP"/>
    <property type="match status" value="1"/>
</dbReference>
<protein>
    <submittedName>
        <fullName evidence="4">Thioesterase domain-containing protein/acyl carrier protein</fullName>
    </submittedName>
</protein>
<organism evidence="4 5">
    <name type="scientific">Sphingomonas aerophila</name>
    <dbReference type="NCBI Taxonomy" id="1344948"/>
    <lineage>
        <taxon>Bacteria</taxon>
        <taxon>Pseudomonadati</taxon>
        <taxon>Pseudomonadota</taxon>
        <taxon>Alphaproteobacteria</taxon>
        <taxon>Sphingomonadales</taxon>
        <taxon>Sphingomonadaceae</taxon>
        <taxon>Sphingomonas</taxon>
    </lineage>
</organism>
<dbReference type="Proteomes" id="UP000546200">
    <property type="component" value="Unassembled WGS sequence"/>
</dbReference>
<dbReference type="InterPro" id="IPR036736">
    <property type="entry name" value="ACP-like_sf"/>
</dbReference>
<dbReference type="AlphaFoldDB" id="A0A7W9EVN3"/>
<dbReference type="InterPro" id="IPR001031">
    <property type="entry name" value="Thioesterase"/>
</dbReference>
<dbReference type="InterPro" id="IPR029058">
    <property type="entry name" value="AB_hydrolase_fold"/>
</dbReference>
<dbReference type="SMART" id="SM00824">
    <property type="entry name" value="PKS_TE"/>
    <property type="match status" value="1"/>
</dbReference>
<dbReference type="InterPro" id="IPR020802">
    <property type="entry name" value="TesA-like"/>
</dbReference>
<evidence type="ECO:0000313" key="4">
    <source>
        <dbReference type="EMBL" id="MBB5716421.1"/>
    </source>
</evidence>
<reference evidence="4 5" key="1">
    <citation type="submission" date="2020-08" db="EMBL/GenBank/DDBJ databases">
        <title>Genomic Encyclopedia of Type Strains, Phase IV (KMG-IV): sequencing the most valuable type-strain genomes for metagenomic binning, comparative biology and taxonomic classification.</title>
        <authorList>
            <person name="Goeker M."/>
        </authorList>
    </citation>
    <scope>NUCLEOTIDE SEQUENCE [LARGE SCALE GENOMIC DNA]</scope>
    <source>
        <strain evidence="4 5">DSM 100044</strain>
    </source>
</reference>
<dbReference type="SUPFAM" id="SSF53474">
    <property type="entry name" value="alpha/beta-Hydrolases"/>
    <property type="match status" value="1"/>
</dbReference>
<dbReference type="GO" id="GO:0031177">
    <property type="term" value="F:phosphopantetheine binding"/>
    <property type="evidence" value="ECO:0007669"/>
    <property type="project" value="InterPro"/>
</dbReference>